<comment type="caution">
    <text evidence="1">The sequence shown here is derived from an EMBL/GenBank/DDBJ whole genome shotgun (WGS) entry which is preliminary data.</text>
</comment>
<accession>A0ABX3ETM2</accession>
<dbReference type="RefSeq" id="WP_074107284.1">
    <property type="nucleotide sequence ID" value="NZ_LVWI01000033.1"/>
</dbReference>
<name>A0ABX3ETM2_9BACL</name>
<sequence length="117" mass="12938">MNLLNTSSPFVPEITSFSASVSFGERVVVSAVANAVDASLCLLHAIICKVFEIVLFNMRENTEGIVCDALKLVLLNKQEIFFDPSFLGINVGGSDVEELWINNQKERFDPVLTIINF</sequence>
<keyword evidence="2" id="KW-1185">Reference proteome</keyword>
<evidence type="ECO:0000313" key="1">
    <source>
        <dbReference type="EMBL" id="OKP88008.1"/>
    </source>
</evidence>
<protein>
    <submittedName>
        <fullName evidence="1">Uncharacterized protein</fullName>
    </submittedName>
</protein>
<proteinExistence type="predicted"/>
<gene>
    <name evidence="1" type="ORF">A3844_09370</name>
</gene>
<reference evidence="1 2" key="1">
    <citation type="submission" date="2016-03" db="EMBL/GenBank/DDBJ databases">
        <authorList>
            <person name="Sant'Anna F.H."/>
            <person name="Ambrosini A."/>
            <person name="Souza R."/>
            <person name="Bach E."/>
            <person name="Fernandes G."/>
            <person name="Balsanelli E."/>
            <person name="Baura V.A."/>
            <person name="Souza E.M."/>
            <person name="Passaglia L."/>
        </authorList>
    </citation>
    <scope>NUCLEOTIDE SEQUENCE [LARGE SCALE GENOMIC DNA]</scope>
    <source>
        <strain evidence="1 2">P26E</strain>
    </source>
</reference>
<dbReference type="EMBL" id="LVWI01000033">
    <property type="protein sequence ID" value="OKP88008.1"/>
    <property type="molecule type" value="Genomic_DNA"/>
</dbReference>
<dbReference type="Proteomes" id="UP000186058">
    <property type="component" value="Unassembled WGS sequence"/>
</dbReference>
<organism evidence="1 2">
    <name type="scientific">Paenibacillus helianthi</name>
    <dbReference type="NCBI Taxonomy" id="1349432"/>
    <lineage>
        <taxon>Bacteria</taxon>
        <taxon>Bacillati</taxon>
        <taxon>Bacillota</taxon>
        <taxon>Bacilli</taxon>
        <taxon>Bacillales</taxon>
        <taxon>Paenibacillaceae</taxon>
        <taxon>Paenibacillus</taxon>
    </lineage>
</organism>
<evidence type="ECO:0000313" key="2">
    <source>
        <dbReference type="Proteomes" id="UP000186058"/>
    </source>
</evidence>